<dbReference type="PANTHER" id="PTHR22933:SF42">
    <property type="entry name" value="FI18455P1-RELATED"/>
    <property type="match status" value="1"/>
</dbReference>
<dbReference type="InterPro" id="IPR036508">
    <property type="entry name" value="Chitin-bd_dom_sf"/>
</dbReference>
<dbReference type="EMBL" id="BGZK01000213">
    <property type="protein sequence ID" value="GBP28910.1"/>
    <property type="molecule type" value="Genomic_DNA"/>
</dbReference>
<evidence type="ECO:0000313" key="4">
    <source>
        <dbReference type="Proteomes" id="UP000299102"/>
    </source>
</evidence>
<protein>
    <recommendedName>
        <fullName evidence="2">Chitin-binding type-2 domain-containing protein</fullName>
    </recommendedName>
</protein>
<dbReference type="GO" id="GO:0008061">
    <property type="term" value="F:chitin binding"/>
    <property type="evidence" value="ECO:0007669"/>
    <property type="project" value="InterPro"/>
</dbReference>
<feature type="region of interest" description="Disordered" evidence="1">
    <location>
        <begin position="1428"/>
        <end position="1447"/>
    </location>
</feature>
<proteinExistence type="predicted"/>
<dbReference type="InterPro" id="IPR052976">
    <property type="entry name" value="Scoloptoxin-like"/>
</dbReference>
<sequence length="1502" mass="166460">MTIHITINYGIVTRNADGPITGGAAGPQRRITNGYKSDRCWGDRFSQDRITPLLRPGPALSQGEGLKAQNARCKKRSGKSVNLDRGLVFDSDPTLVFDPGPGPACNSDSAISHSSGSNEAGVRLLSAKAGLVVLKGERVCGHPLGPFLSNDLSFYLVTRLDGPTRAAYLPSPSAETLSELPASGAARFEDRTEGKSLVKRLIPENSEPDLDEISHQGVIGKAGVDFPAFPRIPNTGFNCKNVPTGYYADLETDCQVFHICDTSRKISFLCPNGTIFSQSHLICDWWFKVDCASAPTLYQSSAEYYSNEQKKTVKVTNRLTKNPDLQQITEVKPQNYRRTTAKDIPISTTTEKFLQRFRPDNSFTSSAHDPNKATMRSFQGLFSEPTYNPILRTSTANTNFARQHNNVVQSLNFQTIRTTLPSYTDPPSYRSIIPKGDHNNLNEMQIAAETASFTNNNNRQFIQDFNNKNYHQFPPYSPTAHVKSSKESSTQSTLTTLFVHDITGKVPNQVTNVHQELTTKRPTLVPYTKNYGSIVNEKDQSFTSPEVSLLKDYVEKENNKTAQNHEVEERIKAEELQNTFEYTTKQPTTKKESLFTFTASSERFDTYSNENVYQLSTEPTYKERRERLMRKLNFDNTKPTEPTIATENTEKYSDRPSRPGLIVPPSLTPKTLHNLAIYYATGLDNMESTIPPEVENTTSIDQVEEIDSTLPALFSEHTINKYSSLFKPGADTQELLEEMKFDPNITNEIMEDLMLQQSQNGLSSSPQIRELAQVFTHALSAYLQDPVQFRKVLSDIRPTQPSFSDMITTANPNSDISIANSSAESTTATNEDDEEILGFSDENKERPALAGYRDSKGLKIPEVYSRLNDLTSATTAKIFSRDVTTVTPTTVTPTTTNARSTTPRIPFRCCAARISASYTTATPSKEAITTTFSPYRNTIAANVNTLNTEKLTETVTENSYAVSKYGGFQNNTDNFNISPYGKDVQFSDTKPLSERDYVKATNLPTAWGDDNALKVSLLPTTNSHVNEYDSNNFGTSSTVTISTTTSPYASETESLELENEEELQRAHSQSFIAPQNNVQRQEKSLIHEKEAIKKPSEELEAPTLPDNNYERTTIQTTTSVPLTTNYDVTEIHSTASEDYFTSPGNDKTTNQFLWSSDFDNWHSTVILDPITVNDGLSPTGDALNLAFTNSDTSWEHNSNSVGTTQTDTTGASNENRHIYEPIHSFSQTLVQTTTSNSLDATDNNQRGGRQLKISLNTETPVDFTTIAGTVVDKAKEIMGGMNSTTAEKLMNVMRMTKSKTVRRLILLLVQTCDDDNSTAEASKRALLEALMSVSQKDMDELAKAETAGPDFTETTPNYDNIQFTNAHRRMDRVLEETEIATESSLKINPRAGKSLSLDTRDINSLSNPTTTEKITPRSTFTVTETLVPNTTPSEFTSTTSPNVNRGSKKFQISASTTEITTTVASTSGPVAEARIASSDKTNSDTRAIELLKSLYTIAARWG</sequence>
<dbReference type="PANTHER" id="PTHR22933">
    <property type="entry name" value="FI18007P1-RELATED"/>
    <property type="match status" value="1"/>
</dbReference>
<organism evidence="3 4">
    <name type="scientific">Eumeta variegata</name>
    <name type="common">Bagworm moth</name>
    <name type="synonym">Eumeta japonica</name>
    <dbReference type="NCBI Taxonomy" id="151549"/>
    <lineage>
        <taxon>Eukaryota</taxon>
        <taxon>Metazoa</taxon>
        <taxon>Ecdysozoa</taxon>
        <taxon>Arthropoda</taxon>
        <taxon>Hexapoda</taxon>
        <taxon>Insecta</taxon>
        <taxon>Pterygota</taxon>
        <taxon>Neoptera</taxon>
        <taxon>Endopterygota</taxon>
        <taxon>Lepidoptera</taxon>
        <taxon>Glossata</taxon>
        <taxon>Ditrysia</taxon>
        <taxon>Tineoidea</taxon>
        <taxon>Psychidae</taxon>
        <taxon>Oiketicinae</taxon>
        <taxon>Eumeta</taxon>
    </lineage>
</organism>
<keyword evidence="4" id="KW-1185">Reference proteome</keyword>
<dbReference type="GO" id="GO:0005576">
    <property type="term" value="C:extracellular region"/>
    <property type="evidence" value="ECO:0007669"/>
    <property type="project" value="InterPro"/>
</dbReference>
<dbReference type="PROSITE" id="PS50940">
    <property type="entry name" value="CHIT_BIND_II"/>
    <property type="match status" value="1"/>
</dbReference>
<feature type="compositionally biased region" description="Polar residues" evidence="1">
    <location>
        <begin position="636"/>
        <end position="647"/>
    </location>
</feature>
<feature type="domain" description="Chitin-binding type-2" evidence="2">
    <location>
        <begin position="236"/>
        <end position="293"/>
    </location>
</feature>
<dbReference type="Proteomes" id="UP000299102">
    <property type="component" value="Unassembled WGS sequence"/>
</dbReference>
<dbReference type="InterPro" id="IPR002557">
    <property type="entry name" value="Chitin-bd_dom"/>
</dbReference>
<comment type="caution">
    <text evidence="3">The sequence shown here is derived from an EMBL/GenBank/DDBJ whole genome shotgun (WGS) entry which is preliminary data.</text>
</comment>
<evidence type="ECO:0000259" key="2">
    <source>
        <dbReference type="PROSITE" id="PS50940"/>
    </source>
</evidence>
<evidence type="ECO:0000313" key="3">
    <source>
        <dbReference type="EMBL" id="GBP28910.1"/>
    </source>
</evidence>
<evidence type="ECO:0000256" key="1">
    <source>
        <dbReference type="SAM" id="MobiDB-lite"/>
    </source>
</evidence>
<dbReference type="SUPFAM" id="SSF57625">
    <property type="entry name" value="Invertebrate chitin-binding proteins"/>
    <property type="match status" value="1"/>
</dbReference>
<dbReference type="STRING" id="151549.A0A4C1URS1"/>
<reference evidence="3 4" key="1">
    <citation type="journal article" date="2019" name="Commun. Biol.">
        <title>The bagworm genome reveals a unique fibroin gene that provides high tensile strength.</title>
        <authorList>
            <person name="Kono N."/>
            <person name="Nakamura H."/>
            <person name="Ohtoshi R."/>
            <person name="Tomita M."/>
            <person name="Numata K."/>
            <person name="Arakawa K."/>
        </authorList>
    </citation>
    <scope>NUCLEOTIDE SEQUENCE [LARGE SCALE GENOMIC DNA]</scope>
</reference>
<dbReference type="SMART" id="SM00494">
    <property type="entry name" value="ChtBD2"/>
    <property type="match status" value="1"/>
</dbReference>
<dbReference type="OrthoDB" id="8194050at2759"/>
<dbReference type="Gene3D" id="2.170.140.10">
    <property type="entry name" value="Chitin binding domain"/>
    <property type="match status" value="1"/>
</dbReference>
<feature type="compositionally biased region" description="Basic and acidic residues" evidence="1">
    <location>
        <begin position="648"/>
        <end position="657"/>
    </location>
</feature>
<feature type="region of interest" description="Disordered" evidence="1">
    <location>
        <begin position="809"/>
        <end position="848"/>
    </location>
</feature>
<feature type="region of interest" description="Disordered" evidence="1">
    <location>
        <begin position="1090"/>
        <end position="1110"/>
    </location>
</feature>
<feature type="region of interest" description="Disordered" evidence="1">
    <location>
        <begin position="636"/>
        <end position="658"/>
    </location>
</feature>
<name>A0A4C1URS1_EUMVA</name>
<accession>A0A4C1URS1</accession>
<gene>
    <name evidence="3" type="ORF">EVAR_93555_1</name>
</gene>
<dbReference type="Pfam" id="PF01607">
    <property type="entry name" value="CBM_14"/>
    <property type="match status" value="1"/>
</dbReference>
<feature type="compositionally biased region" description="Low complexity" evidence="1">
    <location>
        <begin position="1428"/>
        <end position="1441"/>
    </location>
</feature>
<feature type="compositionally biased region" description="Polar residues" evidence="1">
    <location>
        <begin position="809"/>
        <end position="829"/>
    </location>
</feature>
<feature type="region of interest" description="Disordered" evidence="1">
    <location>
        <begin position="1192"/>
        <end position="1212"/>
    </location>
</feature>